<comment type="similarity">
    <text evidence="2 6">Belongs to the elicitin family.</text>
</comment>
<organism evidence="8 9">
    <name type="scientific">Globisporangium ultimum (strain ATCC 200006 / CBS 805.95 / DAOM BR144)</name>
    <name type="common">Pythium ultimum</name>
    <dbReference type="NCBI Taxonomy" id="431595"/>
    <lineage>
        <taxon>Eukaryota</taxon>
        <taxon>Sar</taxon>
        <taxon>Stramenopiles</taxon>
        <taxon>Oomycota</taxon>
        <taxon>Peronosporomycetes</taxon>
        <taxon>Pythiales</taxon>
        <taxon>Pythiaceae</taxon>
        <taxon>Globisporangium</taxon>
    </lineage>
</organism>
<dbReference type="GO" id="GO:0005576">
    <property type="term" value="C:extracellular region"/>
    <property type="evidence" value="ECO:0007669"/>
    <property type="project" value="UniProtKB-SubCell"/>
</dbReference>
<evidence type="ECO:0000256" key="6">
    <source>
        <dbReference type="RuleBase" id="RU368111"/>
    </source>
</evidence>
<dbReference type="HOGENOM" id="CLU_2101830_0_0_1"/>
<dbReference type="InParanoid" id="K3X603"/>
<name>K3X603_GLOUD</name>
<dbReference type="VEuPathDB" id="FungiDB:PYU1_G012626"/>
<evidence type="ECO:0000256" key="1">
    <source>
        <dbReference type="ARBA" id="ARBA00004613"/>
    </source>
</evidence>
<dbReference type="GO" id="GO:0052040">
    <property type="term" value="P:symbiont-mediated perturbation of host programmed cell death"/>
    <property type="evidence" value="ECO:0007669"/>
    <property type="project" value="UniProtKB-UniRule"/>
</dbReference>
<keyword evidence="4 6" id="KW-0928">Hypersensitive response elicitation</keyword>
<protein>
    <recommendedName>
        <fullName evidence="6">Elicitin</fullName>
    </recommendedName>
</protein>
<dbReference type="SUPFAM" id="SSF48647">
    <property type="entry name" value="Fungal elicitin"/>
    <property type="match status" value="1"/>
</dbReference>
<accession>K3X603</accession>
<dbReference type="AlphaFoldDB" id="K3X603"/>
<keyword evidence="3 6" id="KW-0964">Secreted</keyword>
<dbReference type="eggNOG" id="ENOG502SB82">
    <property type="taxonomic scope" value="Eukaryota"/>
</dbReference>
<sequence>MMYSKSLPSPAEKAKMCAASSCHSLIATTISKSPPDCVLEIPTSRAKTDVYDLANSFEPDCAALTATSTPTSAANSPSSAAPPTGANTLSITTSSPLSSTVSTPATTAPVSLGAKC</sequence>
<evidence type="ECO:0000313" key="9">
    <source>
        <dbReference type="Proteomes" id="UP000019132"/>
    </source>
</evidence>
<dbReference type="OMA" id="KSPPDCV"/>
<reference evidence="9" key="2">
    <citation type="submission" date="2010-04" db="EMBL/GenBank/DDBJ databases">
        <authorList>
            <person name="Buell R."/>
            <person name="Hamilton J."/>
            <person name="Hostetler J."/>
        </authorList>
    </citation>
    <scope>NUCLEOTIDE SEQUENCE [LARGE SCALE GENOMIC DNA]</scope>
    <source>
        <strain evidence="9">DAOM:BR144</strain>
    </source>
</reference>
<comment type="subcellular location">
    <subcellularLocation>
        <location evidence="1 6">Secreted</location>
    </subcellularLocation>
</comment>
<dbReference type="EnsemblProtists" id="PYU1_T012652">
    <property type="protein sequence ID" value="PYU1_T012652"/>
    <property type="gene ID" value="PYU1_G012626"/>
</dbReference>
<feature type="region of interest" description="Disordered" evidence="7">
    <location>
        <begin position="67"/>
        <end position="116"/>
    </location>
</feature>
<dbReference type="InterPro" id="IPR002200">
    <property type="entry name" value="Elicitin"/>
</dbReference>
<keyword evidence="9" id="KW-1185">Reference proteome</keyword>
<reference evidence="8" key="3">
    <citation type="submission" date="2015-02" db="UniProtKB">
        <authorList>
            <consortium name="EnsemblProtists"/>
        </authorList>
    </citation>
    <scope>IDENTIFICATION</scope>
    <source>
        <strain evidence="8">DAOM BR144</strain>
    </source>
</reference>
<dbReference type="PRINTS" id="PR00948">
    <property type="entry name" value="ELICITIN"/>
</dbReference>
<evidence type="ECO:0000256" key="7">
    <source>
        <dbReference type="SAM" id="MobiDB-lite"/>
    </source>
</evidence>
<evidence type="ECO:0000313" key="8">
    <source>
        <dbReference type="EnsemblProtists" id="PYU1_T012652"/>
    </source>
</evidence>
<reference evidence="9" key="1">
    <citation type="journal article" date="2010" name="Genome Biol.">
        <title>Genome sequence of the necrotrophic plant pathogen Pythium ultimum reveals original pathogenicity mechanisms and effector repertoire.</title>
        <authorList>
            <person name="Levesque C.A."/>
            <person name="Brouwer H."/>
            <person name="Cano L."/>
            <person name="Hamilton J.P."/>
            <person name="Holt C."/>
            <person name="Huitema E."/>
            <person name="Raffaele S."/>
            <person name="Robideau G.P."/>
            <person name="Thines M."/>
            <person name="Win J."/>
            <person name="Zerillo M.M."/>
            <person name="Beakes G.W."/>
            <person name="Boore J.L."/>
            <person name="Busam D."/>
            <person name="Dumas B."/>
            <person name="Ferriera S."/>
            <person name="Fuerstenberg S.I."/>
            <person name="Gachon C.M."/>
            <person name="Gaulin E."/>
            <person name="Govers F."/>
            <person name="Grenville-Briggs L."/>
            <person name="Horner N."/>
            <person name="Hostetler J."/>
            <person name="Jiang R.H."/>
            <person name="Johnson J."/>
            <person name="Krajaejun T."/>
            <person name="Lin H."/>
            <person name="Meijer H.J."/>
            <person name="Moore B."/>
            <person name="Morris P."/>
            <person name="Phuntmart V."/>
            <person name="Puiu D."/>
            <person name="Shetty J."/>
            <person name="Stajich J.E."/>
            <person name="Tripathy S."/>
            <person name="Wawra S."/>
            <person name="van West P."/>
            <person name="Whitty B.R."/>
            <person name="Coutinho P.M."/>
            <person name="Henrissat B."/>
            <person name="Martin F."/>
            <person name="Thomas P.D."/>
            <person name="Tyler B.M."/>
            <person name="De Vries R.P."/>
            <person name="Kamoun S."/>
            <person name="Yandell M."/>
            <person name="Tisserat N."/>
            <person name="Buell C.R."/>
        </authorList>
    </citation>
    <scope>NUCLEOTIDE SEQUENCE</scope>
    <source>
        <strain evidence="9">DAOM:BR144</strain>
    </source>
</reference>
<dbReference type="Gene3D" id="1.10.239.10">
    <property type="entry name" value="Elicitin domain"/>
    <property type="match status" value="1"/>
</dbReference>
<evidence type="ECO:0000256" key="2">
    <source>
        <dbReference type="ARBA" id="ARBA00009544"/>
    </source>
</evidence>
<evidence type="ECO:0000256" key="4">
    <source>
        <dbReference type="ARBA" id="ARBA00022978"/>
    </source>
</evidence>
<dbReference type="InterPro" id="IPR036470">
    <property type="entry name" value="Elicitin_sf"/>
</dbReference>
<keyword evidence="5 6" id="KW-1015">Disulfide bond</keyword>
<dbReference type="Proteomes" id="UP000019132">
    <property type="component" value="Unassembled WGS sequence"/>
</dbReference>
<dbReference type="Pfam" id="PF00964">
    <property type="entry name" value="Elicitin"/>
    <property type="match status" value="1"/>
</dbReference>
<dbReference type="EMBL" id="GL376612">
    <property type="status" value="NOT_ANNOTATED_CDS"/>
    <property type="molecule type" value="Genomic_DNA"/>
</dbReference>
<comment type="function">
    <text evidence="6">Induces local and distal defense responses (incompatible hypersensitive reaction) in plants from the solanaceae and cruciferae families. Elicits leaf necrosis and causes the accumulation of pathogenesis-related proteins. Might interact with the lipidic molecules of the plasma membrane.</text>
</comment>
<evidence type="ECO:0000256" key="5">
    <source>
        <dbReference type="ARBA" id="ARBA00023157"/>
    </source>
</evidence>
<proteinExistence type="inferred from homology"/>
<evidence type="ECO:0000256" key="3">
    <source>
        <dbReference type="ARBA" id="ARBA00022525"/>
    </source>
</evidence>